<dbReference type="PANTHER" id="PTHR31133:SF12">
    <property type="entry name" value="MEMBRANE PROTEIN"/>
    <property type="match status" value="1"/>
</dbReference>
<dbReference type="Proteomes" id="UP000075714">
    <property type="component" value="Unassembled WGS sequence"/>
</dbReference>
<gene>
    <name evidence="2" type="ORF">GPECTOR_574g620</name>
</gene>
<dbReference type="AlphaFoldDB" id="A0A150FUJ3"/>
<evidence type="ECO:0000313" key="2">
    <source>
        <dbReference type="EMBL" id="KXZ41291.1"/>
    </source>
</evidence>
<keyword evidence="3" id="KW-1185">Reference proteome</keyword>
<feature type="transmembrane region" description="Helical" evidence="1">
    <location>
        <begin position="216"/>
        <end position="236"/>
    </location>
</feature>
<dbReference type="PANTHER" id="PTHR31133">
    <property type="entry name" value="MEMBRANE PROTEIN"/>
    <property type="match status" value="1"/>
</dbReference>
<comment type="caution">
    <text evidence="2">The sequence shown here is derived from an EMBL/GenBank/DDBJ whole genome shotgun (WGS) entry which is preliminary data.</text>
</comment>
<dbReference type="STRING" id="33097.A0A150FUJ3"/>
<reference evidence="3" key="1">
    <citation type="journal article" date="2016" name="Nat. Commun.">
        <title>The Gonium pectorale genome demonstrates co-option of cell cycle regulation during the evolution of multicellularity.</title>
        <authorList>
            <person name="Hanschen E.R."/>
            <person name="Marriage T.N."/>
            <person name="Ferris P.J."/>
            <person name="Hamaji T."/>
            <person name="Toyoda A."/>
            <person name="Fujiyama A."/>
            <person name="Neme R."/>
            <person name="Noguchi H."/>
            <person name="Minakuchi Y."/>
            <person name="Suzuki M."/>
            <person name="Kawai-Toyooka H."/>
            <person name="Smith D.R."/>
            <person name="Sparks H."/>
            <person name="Anderson J."/>
            <person name="Bakaric R."/>
            <person name="Luria V."/>
            <person name="Karger A."/>
            <person name="Kirschner M.W."/>
            <person name="Durand P.M."/>
            <person name="Michod R.E."/>
            <person name="Nozaki H."/>
            <person name="Olson B.J."/>
        </authorList>
    </citation>
    <scope>NUCLEOTIDE SEQUENCE [LARGE SCALE GENOMIC DNA]</scope>
    <source>
        <strain evidence="3">NIES-2863</strain>
    </source>
</reference>
<dbReference type="EMBL" id="LSYV01000571">
    <property type="protein sequence ID" value="KXZ41291.1"/>
    <property type="molecule type" value="Genomic_DNA"/>
</dbReference>
<keyword evidence="1" id="KW-0472">Membrane</keyword>
<feature type="transmembrane region" description="Helical" evidence="1">
    <location>
        <begin position="12"/>
        <end position="32"/>
    </location>
</feature>
<sequence length="237" mass="25737">MLIPVTGITVPSWLASLLLHWPRSFVVTYYTVAVTERLGPNLRVLSLLLLPVPLLAWPLLMAVSCLIFSLGVGFLWPLAATVAVGGSLDGEKLLEAAIMQPLELTRHAASEVWRFSVVSYFSYLDELRRPYFGEPLDVSPLRLLFAAVAALCCSLVSTLAVLILGMLRLPFIMARALAEWLSQLTACPTKLACLWLPFWLLGIPAIPVLVLGGFLLLLASCLAYLGPTCGVVAYVAT</sequence>
<feature type="transmembrane region" description="Helical" evidence="1">
    <location>
        <begin position="44"/>
        <end position="76"/>
    </location>
</feature>
<name>A0A150FUJ3_GONPE</name>
<proteinExistence type="predicted"/>
<protein>
    <submittedName>
        <fullName evidence="2">Uncharacterized protein</fullName>
    </submittedName>
</protein>
<feature type="transmembrane region" description="Helical" evidence="1">
    <location>
        <begin position="143"/>
        <end position="171"/>
    </location>
</feature>
<feature type="transmembrane region" description="Helical" evidence="1">
    <location>
        <begin position="191"/>
        <end position="210"/>
    </location>
</feature>
<evidence type="ECO:0000313" key="3">
    <source>
        <dbReference type="Proteomes" id="UP000075714"/>
    </source>
</evidence>
<dbReference type="InterPro" id="IPR040229">
    <property type="entry name" value="At3g27390-like"/>
</dbReference>
<dbReference type="OrthoDB" id="547437at2759"/>
<evidence type="ECO:0000256" key="1">
    <source>
        <dbReference type="SAM" id="Phobius"/>
    </source>
</evidence>
<organism evidence="2 3">
    <name type="scientific">Gonium pectorale</name>
    <name type="common">Green alga</name>
    <dbReference type="NCBI Taxonomy" id="33097"/>
    <lineage>
        <taxon>Eukaryota</taxon>
        <taxon>Viridiplantae</taxon>
        <taxon>Chlorophyta</taxon>
        <taxon>core chlorophytes</taxon>
        <taxon>Chlorophyceae</taxon>
        <taxon>CS clade</taxon>
        <taxon>Chlamydomonadales</taxon>
        <taxon>Volvocaceae</taxon>
        <taxon>Gonium</taxon>
    </lineage>
</organism>
<accession>A0A150FUJ3</accession>
<keyword evidence="1" id="KW-1133">Transmembrane helix</keyword>
<keyword evidence="1" id="KW-0812">Transmembrane</keyword>